<sequence>MYYNTNVKHTTLEKFVTTMNDLGVELVIDEALRLERKKQLVILIDEALVNRNEDDFNQYTTELKHLEAFLNEYIRFQ</sequence>
<dbReference type="EMBL" id="PZHX01000021">
    <property type="protein sequence ID" value="PTK29805.1"/>
    <property type="molecule type" value="Genomic_DNA"/>
</dbReference>
<dbReference type="SMART" id="SM00914">
    <property type="entry name" value="IDEAL"/>
    <property type="match status" value="1"/>
</dbReference>
<name>A0A974KWK7_STAHO</name>
<dbReference type="Proteomes" id="UP000241540">
    <property type="component" value="Unassembled WGS sequence"/>
</dbReference>
<protein>
    <submittedName>
        <fullName evidence="2">IDEAL domain protein</fullName>
    </submittedName>
</protein>
<evidence type="ECO:0000313" key="3">
    <source>
        <dbReference type="Proteomes" id="UP000241540"/>
    </source>
</evidence>
<accession>A0A974KWK7</accession>
<dbReference type="Pfam" id="PF08858">
    <property type="entry name" value="IDEAL"/>
    <property type="match status" value="1"/>
</dbReference>
<organism evidence="2 3">
    <name type="scientific">Staphylococcus hominis</name>
    <dbReference type="NCBI Taxonomy" id="1290"/>
    <lineage>
        <taxon>Bacteria</taxon>
        <taxon>Bacillati</taxon>
        <taxon>Bacillota</taxon>
        <taxon>Bacilli</taxon>
        <taxon>Bacillales</taxon>
        <taxon>Staphylococcaceae</taxon>
        <taxon>Staphylococcus</taxon>
    </lineage>
</organism>
<gene>
    <name evidence="2" type="ORF">BUZ51_09875</name>
</gene>
<dbReference type="Gene3D" id="4.10.810.10">
    <property type="entry name" value="Virus Scaffolding Protein, Chain A"/>
    <property type="match status" value="1"/>
</dbReference>
<evidence type="ECO:0000259" key="1">
    <source>
        <dbReference type="SMART" id="SM00914"/>
    </source>
</evidence>
<proteinExistence type="predicted"/>
<comment type="caution">
    <text evidence="2">The sequence shown here is derived from an EMBL/GenBank/DDBJ whole genome shotgun (WGS) entry which is preliminary data.</text>
</comment>
<reference evidence="2 3" key="1">
    <citation type="journal article" date="2016" name="Front. Microbiol.">
        <title>Comprehensive Phylogenetic Analysis of Bovine Non-aureus Staphylococci Species Based on Whole-Genome Sequencing.</title>
        <authorList>
            <person name="Naushad S."/>
            <person name="Barkema H.W."/>
            <person name="Luby C."/>
            <person name="Condas L.A."/>
            <person name="Nobrega D.B."/>
            <person name="Carson D.A."/>
            <person name="De Buck J."/>
        </authorList>
    </citation>
    <scope>NUCLEOTIDE SEQUENCE [LARGE SCALE GENOMIC DNA]</scope>
    <source>
        <strain evidence="2 3">SNUC 5336</strain>
    </source>
</reference>
<dbReference type="RefSeq" id="WP_107640410.1">
    <property type="nucleotide sequence ID" value="NZ_PZHX01000021.1"/>
</dbReference>
<feature type="domain" description="IDEAL" evidence="1">
    <location>
        <begin position="27"/>
        <end position="63"/>
    </location>
</feature>
<evidence type="ECO:0000313" key="2">
    <source>
        <dbReference type="EMBL" id="PTK29805.1"/>
    </source>
</evidence>
<dbReference type="InterPro" id="IPR014957">
    <property type="entry name" value="IDEAL_dom"/>
</dbReference>
<dbReference type="InterPro" id="IPR027393">
    <property type="entry name" value="Virus_scaffolding_prot_C"/>
</dbReference>
<dbReference type="AlphaFoldDB" id="A0A974KWK7"/>